<dbReference type="Pfam" id="PF09970">
    <property type="entry name" value="DUF2204"/>
    <property type="match status" value="1"/>
</dbReference>
<organism evidence="1 2">
    <name type="scientific">Saccharospirillum salsuginis</name>
    <dbReference type="NCBI Taxonomy" id="418750"/>
    <lineage>
        <taxon>Bacteria</taxon>
        <taxon>Pseudomonadati</taxon>
        <taxon>Pseudomonadota</taxon>
        <taxon>Gammaproteobacteria</taxon>
        <taxon>Oceanospirillales</taxon>
        <taxon>Saccharospirillaceae</taxon>
        <taxon>Saccharospirillum</taxon>
    </lineage>
</organism>
<sequence>MRDFSKTSIIELAAIVAEHLERHGIDVVLVGGLAVEIYTDNLYLTKDIDMVNTNYQTPKKMNPALAELGFHKEGRIYVNDTTDITLEFPPGPLAVGNTLISVDQITRVGEGQIPILGIKDVIKDRLAAYIHWGDQQSLIQALAMMLKHDIEPNTFQEFCTQEGASASYTLLKALYTEAESQQVTTMEHLETLLTKTLLDSL</sequence>
<gene>
    <name evidence="1" type="ORF">GCM10007392_05800</name>
</gene>
<comment type="caution">
    <text evidence="1">The sequence shown here is derived from an EMBL/GenBank/DDBJ whole genome shotgun (WGS) entry which is preliminary data.</text>
</comment>
<name>A0A918N679_9GAMM</name>
<keyword evidence="2" id="KW-1185">Reference proteome</keyword>
<accession>A0A918N679</accession>
<dbReference type="EMBL" id="BMXR01000001">
    <property type="protein sequence ID" value="GGX41732.1"/>
    <property type="molecule type" value="Genomic_DNA"/>
</dbReference>
<protein>
    <submittedName>
        <fullName evidence="1">Uncharacterized protein</fullName>
    </submittedName>
</protein>
<reference evidence="1" key="2">
    <citation type="submission" date="2020-09" db="EMBL/GenBank/DDBJ databases">
        <authorList>
            <person name="Sun Q."/>
            <person name="Kim S."/>
        </authorList>
    </citation>
    <scope>NUCLEOTIDE SEQUENCE</scope>
    <source>
        <strain evidence="1">KCTC 22169</strain>
    </source>
</reference>
<evidence type="ECO:0000313" key="2">
    <source>
        <dbReference type="Proteomes" id="UP000626148"/>
    </source>
</evidence>
<evidence type="ECO:0000313" key="1">
    <source>
        <dbReference type="EMBL" id="GGX41732.1"/>
    </source>
</evidence>
<dbReference type="AlphaFoldDB" id="A0A918N679"/>
<reference evidence="1" key="1">
    <citation type="journal article" date="2014" name="Int. J. Syst. Evol. Microbiol.">
        <title>Complete genome sequence of Corynebacterium casei LMG S-19264T (=DSM 44701T), isolated from a smear-ripened cheese.</title>
        <authorList>
            <consortium name="US DOE Joint Genome Institute (JGI-PGF)"/>
            <person name="Walter F."/>
            <person name="Albersmeier A."/>
            <person name="Kalinowski J."/>
            <person name="Ruckert C."/>
        </authorList>
    </citation>
    <scope>NUCLEOTIDE SEQUENCE</scope>
    <source>
        <strain evidence="1">KCTC 22169</strain>
    </source>
</reference>
<dbReference type="InterPro" id="IPR018700">
    <property type="entry name" value="DUF2204"/>
</dbReference>
<dbReference type="RefSeq" id="WP_189606967.1">
    <property type="nucleotide sequence ID" value="NZ_BMXR01000001.1"/>
</dbReference>
<proteinExistence type="predicted"/>
<dbReference type="Proteomes" id="UP000626148">
    <property type="component" value="Unassembled WGS sequence"/>
</dbReference>